<organism evidence="7 8">
    <name type="scientific">Alteribacter lacisalsi</name>
    <dbReference type="NCBI Taxonomy" id="2045244"/>
    <lineage>
        <taxon>Bacteria</taxon>
        <taxon>Bacillati</taxon>
        <taxon>Bacillota</taxon>
        <taxon>Bacilli</taxon>
        <taxon>Bacillales</taxon>
        <taxon>Bacillaceae</taxon>
        <taxon>Alteribacter</taxon>
    </lineage>
</organism>
<dbReference type="SUPFAM" id="SSF56235">
    <property type="entry name" value="N-terminal nucleophile aminohydrolases (Ntn hydrolases)"/>
    <property type="match status" value="1"/>
</dbReference>
<dbReference type="EMBL" id="PDOF01000001">
    <property type="protein sequence ID" value="PYZ98990.1"/>
    <property type="molecule type" value="Genomic_DNA"/>
</dbReference>
<keyword evidence="6" id="KW-0472">Membrane</keyword>
<dbReference type="Gene3D" id="2.30.120.10">
    <property type="match status" value="1"/>
</dbReference>
<evidence type="ECO:0000256" key="5">
    <source>
        <dbReference type="PIRSR" id="PIRSR001227-2"/>
    </source>
</evidence>
<dbReference type="InterPro" id="IPR029055">
    <property type="entry name" value="Ntn_hydrolases_N"/>
</dbReference>
<reference evidence="7 8" key="1">
    <citation type="submission" date="2017-10" db="EMBL/GenBank/DDBJ databases">
        <title>Bacillus sp. nov., a halophilic bacterium isolated from a Yangshapao Lake.</title>
        <authorList>
            <person name="Wang H."/>
        </authorList>
    </citation>
    <scope>NUCLEOTIDE SEQUENCE [LARGE SCALE GENOMIC DNA]</scope>
    <source>
        <strain evidence="7 8">YSP-3</strain>
    </source>
</reference>
<dbReference type="CDD" id="cd03747">
    <property type="entry name" value="Ntn_PGA_like"/>
    <property type="match status" value="1"/>
</dbReference>
<keyword evidence="3" id="KW-0865">Zymogen</keyword>
<dbReference type="InterPro" id="IPR043146">
    <property type="entry name" value="Penicillin_amidase_N_B-knob"/>
</dbReference>
<feature type="binding site" evidence="5">
    <location>
        <position position="341"/>
    </location>
    <ligand>
        <name>Ca(2+)</name>
        <dbReference type="ChEBI" id="CHEBI:29108"/>
    </ligand>
</feature>
<evidence type="ECO:0000313" key="7">
    <source>
        <dbReference type="EMBL" id="PYZ98990.1"/>
    </source>
</evidence>
<dbReference type="PANTHER" id="PTHR34218:SF4">
    <property type="entry name" value="ACYL-HOMOSERINE LACTONE ACYLASE QUIP"/>
    <property type="match status" value="1"/>
</dbReference>
<dbReference type="GO" id="GO:0017000">
    <property type="term" value="P:antibiotic biosynthetic process"/>
    <property type="evidence" value="ECO:0007669"/>
    <property type="project" value="InterPro"/>
</dbReference>
<dbReference type="InterPro" id="IPR023343">
    <property type="entry name" value="Penicillin_amidase_dom1"/>
</dbReference>
<keyword evidence="6" id="KW-1133">Transmembrane helix</keyword>
<dbReference type="InterPro" id="IPR014395">
    <property type="entry name" value="Pen/GL7ACA/AHL_acylase"/>
</dbReference>
<dbReference type="Gene3D" id="3.60.20.10">
    <property type="entry name" value="Glutamine Phosphoribosylpyrophosphate, subunit 1, domain 1"/>
    <property type="match status" value="1"/>
</dbReference>
<evidence type="ECO:0000256" key="1">
    <source>
        <dbReference type="ARBA" id="ARBA00006586"/>
    </source>
</evidence>
<sequence length="823" mass="92792">MEREIGTQPAQAPFIKRKWVKVLVIAAGILVFLLVIGAGTAYWFVTKSHPVMEGEKTLAGLNEEVTVVRDARGVAQITSGDLEDLFYVQGYVTAQDRLFQMDMTRRLAEGRLSEVVGDAALDSDRFFRTYGMHRYTEDMLTLLDEEAAQMVEAYAAGVTAYKREAFESGTQPLEFTVLGYEPADWTPADTALVIKYMGYTLSGNHRNEIENYQLVQELGDDARFLFPEYHIDNHFPTIYEQIDVEDMPFDGEALGRLKAFAPPEYNGSNNWAISGEHTESGFPIVADDPHLGMDIPSVWYQTNLELEGDFHSIGVTVPGVPGVVLGHNEHLAWGVTSMSVDQEDLFLEEAHPEEQHTYRYDNGWEKAEVIEEIIQVDGEDPLVEQVVVTRNGPIMSHLFHDEEEDEEPVVSPDAPYHAMSLRWSGREAGEELNGVLRLSRATNVDEFMEGLDGFVNPALSWVFADTEGNIAYRGQGRLPVRQNGDGLLPVPGWDPDYQWDGFISTDELPQVVNPAEGYIMTANNKPVDDEYPYEIGRSFYPYRAERLKEMIDDQMAAGEPFTMDQSQAMQLDFTNTQARSFVPLLVEAVESVDGELSGLEQEALDMLRKWDYVETVDSPEALLWHQWYNQFGEEMFERIVDFEYSSALVIHHTIHEAAEDAEGMMFGFLEELYQRDFGSFSRETFIRAVEKSEELQGSDPKAWRWGEWHAMTVRHPLSGVWPLNHLYDVGPYEVGGSGATPGAHSYNAETGRVNHGAGWRFVADLSFEEPARDILNPGQSGQVLSSHYSDQVDTWVEGGLYPMLKNVDPGGEEANVKRFLPEE</sequence>
<dbReference type="PIRSF" id="PIRSF001227">
    <property type="entry name" value="Pen_acylase"/>
    <property type="match status" value="1"/>
</dbReference>
<keyword evidence="2" id="KW-0378">Hydrolase</keyword>
<comment type="cofactor">
    <cofactor evidence="5">
        <name>Ca(2+)</name>
        <dbReference type="ChEBI" id="CHEBI:29108"/>
    </cofactor>
    <text evidence="5">Binds 1 Ca(2+) ion per dimer.</text>
</comment>
<evidence type="ECO:0000313" key="8">
    <source>
        <dbReference type="Proteomes" id="UP000248066"/>
    </source>
</evidence>
<accession>A0A2W0HGG3</accession>
<gene>
    <name evidence="7" type="ORF">CR205_10620</name>
</gene>
<dbReference type="Proteomes" id="UP000248066">
    <property type="component" value="Unassembled WGS sequence"/>
</dbReference>
<comment type="caution">
    <text evidence="7">The sequence shown here is derived from an EMBL/GenBank/DDBJ whole genome shotgun (WGS) entry which is preliminary data.</text>
</comment>
<dbReference type="Gene3D" id="1.10.1400.10">
    <property type="match status" value="1"/>
</dbReference>
<dbReference type="InterPro" id="IPR002692">
    <property type="entry name" value="S45"/>
</dbReference>
<name>A0A2W0HGG3_9BACI</name>
<keyword evidence="5" id="KW-0479">Metal-binding</keyword>
<dbReference type="Pfam" id="PF01804">
    <property type="entry name" value="Penicil_amidase"/>
    <property type="match status" value="1"/>
</dbReference>
<comment type="similarity">
    <text evidence="1">Belongs to the peptidase S45 family.</text>
</comment>
<feature type="active site" description="Nucleophile" evidence="4">
    <location>
        <position position="268"/>
    </location>
</feature>
<protein>
    <submittedName>
        <fullName evidence="7">Penicillin acylase family protein</fullName>
    </submittedName>
</protein>
<feature type="binding site" evidence="5">
    <location>
        <position position="344"/>
    </location>
    <ligand>
        <name>Ca(2+)</name>
        <dbReference type="ChEBI" id="CHEBI:29108"/>
    </ligand>
</feature>
<keyword evidence="6" id="KW-0812">Transmembrane</keyword>
<evidence type="ECO:0000256" key="3">
    <source>
        <dbReference type="ARBA" id="ARBA00023145"/>
    </source>
</evidence>
<dbReference type="Gene3D" id="1.10.439.10">
    <property type="entry name" value="Penicillin Amidohydrolase, domain 1"/>
    <property type="match status" value="1"/>
</dbReference>
<evidence type="ECO:0000256" key="6">
    <source>
        <dbReference type="SAM" id="Phobius"/>
    </source>
</evidence>
<proteinExistence type="inferred from homology"/>
<keyword evidence="5" id="KW-0106">Calcium</keyword>
<dbReference type="GO" id="GO:0046872">
    <property type="term" value="F:metal ion binding"/>
    <property type="evidence" value="ECO:0007669"/>
    <property type="project" value="UniProtKB-KW"/>
</dbReference>
<dbReference type="OrthoDB" id="9759796at2"/>
<dbReference type="RefSeq" id="WP_110519347.1">
    <property type="nucleotide sequence ID" value="NZ_PDOF01000001.1"/>
</dbReference>
<evidence type="ECO:0000256" key="2">
    <source>
        <dbReference type="ARBA" id="ARBA00022801"/>
    </source>
</evidence>
<feature type="binding site" evidence="5">
    <location>
        <position position="208"/>
    </location>
    <ligand>
        <name>Ca(2+)</name>
        <dbReference type="ChEBI" id="CHEBI:29108"/>
    </ligand>
</feature>
<dbReference type="PANTHER" id="PTHR34218">
    <property type="entry name" value="PEPTIDASE S45 PENICILLIN AMIDASE"/>
    <property type="match status" value="1"/>
</dbReference>
<feature type="transmembrane region" description="Helical" evidence="6">
    <location>
        <begin position="20"/>
        <end position="45"/>
    </location>
</feature>
<evidence type="ECO:0000256" key="4">
    <source>
        <dbReference type="PIRSR" id="PIRSR001227-1"/>
    </source>
</evidence>
<keyword evidence="8" id="KW-1185">Reference proteome</keyword>
<dbReference type="GO" id="GO:0016811">
    <property type="term" value="F:hydrolase activity, acting on carbon-nitrogen (but not peptide) bonds, in linear amides"/>
    <property type="evidence" value="ECO:0007669"/>
    <property type="project" value="InterPro"/>
</dbReference>
<dbReference type="InterPro" id="IPR043147">
    <property type="entry name" value="Penicillin_amidase_A-knob"/>
</dbReference>
<dbReference type="AlphaFoldDB" id="A0A2W0HGG3"/>